<dbReference type="InterPro" id="IPR019642">
    <property type="entry name" value="DUF2507"/>
</dbReference>
<dbReference type="Proteomes" id="UP000698173">
    <property type="component" value="Unassembled WGS sequence"/>
</dbReference>
<evidence type="ECO:0000313" key="2">
    <source>
        <dbReference type="Proteomes" id="UP000698173"/>
    </source>
</evidence>
<dbReference type="AlphaFoldDB" id="A0A921FXU4"/>
<gene>
    <name evidence="1" type="ORF">K8V56_03505</name>
</gene>
<reference evidence="1" key="1">
    <citation type="journal article" date="2021" name="PeerJ">
        <title>Extensive microbial diversity within the chicken gut microbiome revealed by metagenomics and culture.</title>
        <authorList>
            <person name="Gilroy R."/>
            <person name="Ravi A."/>
            <person name="Getino M."/>
            <person name="Pursley I."/>
            <person name="Horton D.L."/>
            <person name="Alikhan N.F."/>
            <person name="Baker D."/>
            <person name="Gharbi K."/>
            <person name="Hall N."/>
            <person name="Watson M."/>
            <person name="Adriaenssens E.M."/>
            <person name="Foster-Nyarko E."/>
            <person name="Jarju S."/>
            <person name="Secka A."/>
            <person name="Antonio M."/>
            <person name="Oren A."/>
            <person name="Chaudhuri R.R."/>
            <person name="La Ragione R."/>
            <person name="Hildebrand F."/>
            <person name="Pallen M.J."/>
        </authorList>
    </citation>
    <scope>NUCLEOTIDE SEQUENCE</scope>
    <source>
        <strain evidence="1">CHK171-7178</strain>
    </source>
</reference>
<comment type="caution">
    <text evidence="1">The sequence shown here is derived from an EMBL/GenBank/DDBJ whole genome shotgun (WGS) entry which is preliminary data.</text>
</comment>
<dbReference type="SUPFAM" id="SSF111126">
    <property type="entry name" value="Ligand-binding domain in the NO signalling and Golgi transport"/>
    <property type="match status" value="1"/>
</dbReference>
<proteinExistence type="predicted"/>
<reference evidence="1" key="2">
    <citation type="submission" date="2021-09" db="EMBL/GenBank/DDBJ databases">
        <authorList>
            <person name="Gilroy R."/>
        </authorList>
    </citation>
    <scope>NUCLEOTIDE SEQUENCE</scope>
    <source>
        <strain evidence="1">CHK171-7178</strain>
    </source>
</reference>
<dbReference type="Gene3D" id="3.30.1380.20">
    <property type="entry name" value="Trafficking protein particle complex subunit 3"/>
    <property type="match status" value="1"/>
</dbReference>
<dbReference type="Pfam" id="PF10702">
    <property type="entry name" value="DUF2507"/>
    <property type="match status" value="1"/>
</dbReference>
<dbReference type="InterPro" id="IPR024096">
    <property type="entry name" value="NO_sig/Golgi_transp_ligand-bd"/>
</dbReference>
<organism evidence="1 2">
    <name type="scientific">Sporosarcina psychrophila</name>
    <name type="common">Bacillus psychrophilus</name>
    <dbReference type="NCBI Taxonomy" id="1476"/>
    <lineage>
        <taxon>Bacteria</taxon>
        <taxon>Bacillati</taxon>
        <taxon>Bacillota</taxon>
        <taxon>Bacilli</taxon>
        <taxon>Bacillales</taxon>
        <taxon>Caryophanaceae</taxon>
        <taxon>Sporosarcina</taxon>
    </lineage>
</organism>
<sequence length="138" mass="16007">MENTTYDSPTRFGYEILRDHVLPSILGNHEDEILYWAGKEVARKFPIFGVDELPEFFKEAGWGILTFVKTTKEETFYTLDREDGTNVQNRSCRLEAGFIAEQYQKVNGFLTECYGELNVKDSLVYFQVKWDLKAKTGV</sequence>
<evidence type="ECO:0000313" key="1">
    <source>
        <dbReference type="EMBL" id="HJF30832.1"/>
    </source>
</evidence>
<accession>A0A921FXU4</accession>
<protein>
    <submittedName>
        <fullName evidence="1">YslB family protein</fullName>
    </submittedName>
</protein>
<dbReference type="EMBL" id="DYWT01000058">
    <property type="protein sequence ID" value="HJF30832.1"/>
    <property type="molecule type" value="Genomic_DNA"/>
</dbReference>
<name>A0A921FXU4_SPOPS</name>